<evidence type="ECO:0000256" key="2">
    <source>
        <dbReference type="ARBA" id="ARBA00004141"/>
    </source>
</evidence>
<dbReference type="EMBL" id="JAJOMB010000008">
    <property type="protein sequence ID" value="MCD5312489.1"/>
    <property type="molecule type" value="Genomic_DNA"/>
</dbReference>
<evidence type="ECO:0000256" key="7">
    <source>
        <dbReference type="ARBA" id="ARBA00022801"/>
    </source>
</evidence>
<dbReference type="GO" id="GO:0006508">
    <property type="term" value="P:proteolysis"/>
    <property type="evidence" value="ECO:0007669"/>
    <property type="project" value="UniProtKB-KW"/>
</dbReference>
<keyword evidence="7" id="KW-0378">Hydrolase</keyword>
<dbReference type="AlphaFoldDB" id="A0A9X1SU10"/>
<dbReference type="Pfam" id="PF02163">
    <property type="entry name" value="Peptidase_M50"/>
    <property type="match status" value="1"/>
</dbReference>
<proteinExistence type="inferred from homology"/>
<evidence type="ECO:0000256" key="3">
    <source>
        <dbReference type="ARBA" id="ARBA00007931"/>
    </source>
</evidence>
<feature type="transmembrane region" description="Helical" evidence="12">
    <location>
        <begin position="106"/>
        <end position="126"/>
    </location>
</feature>
<feature type="transmembrane region" description="Helical" evidence="12">
    <location>
        <begin position="52"/>
        <end position="73"/>
    </location>
</feature>
<feature type="transmembrane region" description="Helical" evidence="12">
    <location>
        <begin position="185"/>
        <end position="202"/>
    </location>
</feature>
<dbReference type="InterPro" id="IPR008915">
    <property type="entry name" value="Peptidase_M50"/>
</dbReference>
<dbReference type="RefSeq" id="WP_231442761.1">
    <property type="nucleotide sequence ID" value="NZ_JAJOMB010000008.1"/>
</dbReference>
<dbReference type="GO" id="GO:0016020">
    <property type="term" value="C:membrane"/>
    <property type="evidence" value="ECO:0007669"/>
    <property type="project" value="UniProtKB-SubCell"/>
</dbReference>
<organism evidence="14 15">
    <name type="scientific">Kineosporia babensis</name>
    <dbReference type="NCBI Taxonomy" id="499548"/>
    <lineage>
        <taxon>Bacteria</taxon>
        <taxon>Bacillati</taxon>
        <taxon>Actinomycetota</taxon>
        <taxon>Actinomycetes</taxon>
        <taxon>Kineosporiales</taxon>
        <taxon>Kineosporiaceae</taxon>
        <taxon>Kineosporia</taxon>
    </lineage>
</organism>
<feature type="transmembrane region" description="Helical" evidence="12">
    <location>
        <begin position="22"/>
        <end position="40"/>
    </location>
</feature>
<protein>
    <recommendedName>
        <fullName evidence="13">Peptidase M50 domain-containing protein</fullName>
    </recommendedName>
</protein>
<comment type="caution">
    <text evidence="14">The sequence shown here is derived from an EMBL/GenBank/DDBJ whole genome shotgun (WGS) entry which is preliminary data.</text>
</comment>
<comment type="similarity">
    <text evidence="3">Belongs to the peptidase M50B family.</text>
</comment>
<dbReference type="PANTHER" id="PTHR39188:SF3">
    <property type="entry name" value="STAGE IV SPORULATION PROTEIN FB"/>
    <property type="match status" value="1"/>
</dbReference>
<feature type="domain" description="Peptidase M50" evidence="13">
    <location>
        <begin position="61"/>
        <end position="126"/>
    </location>
</feature>
<sequence length="375" mass="39817">MSLSGPTSGPVEGGRALFRGKVLGFPVHLDLSFMVIMAVLGYMSTGGDVEGMIVWLLITPVAVLVHELGHALVARTTGAKPEIALAGFGGVTSFTPPKELSRARSIAISLAGPAVGLAIGLVLLAVDRSVGDSITSEWAWWALRIGIFTSIGWSILNLLPVLPLDGGQAMREFLPGDPVTRLRRAAMVSIAVALTAAVAVYLYSPGAVFLALFLVFFAVSNFFTLRDLSQNHSVSSDGLRGPRPGQTPETLIVEMLWRNQAERARQLMQTLPDGTQVDLALHGAVLSLTGDPGQGHALLEQEVARRPGDPNLAAVLALTQALEHDWDALIHTLQGPFGPLVPPPVIDRTMVEARATGRDDVAGRIAFLRSQNTPS</sequence>
<keyword evidence="4" id="KW-0645">Protease</keyword>
<evidence type="ECO:0000313" key="15">
    <source>
        <dbReference type="Proteomes" id="UP001138997"/>
    </source>
</evidence>
<evidence type="ECO:0000259" key="13">
    <source>
        <dbReference type="Pfam" id="PF02163"/>
    </source>
</evidence>
<evidence type="ECO:0000256" key="5">
    <source>
        <dbReference type="ARBA" id="ARBA00022692"/>
    </source>
</evidence>
<keyword evidence="11 12" id="KW-0472">Membrane</keyword>
<evidence type="ECO:0000256" key="12">
    <source>
        <dbReference type="SAM" id="Phobius"/>
    </source>
</evidence>
<gene>
    <name evidence="14" type="ORF">LR394_16395</name>
</gene>
<evidence type="ECO:0000256" key="6">
    <source>
        <dbReference type="ARBA" id="ARBA00022723"/>
    </source>
</evidence>
<accession>A0A9X1SU10</accession>
<keyword evidence="15" id="KW-1185">Reference proteome</keyword>
<keyword evidence="10" id="KW-0482">Metalloprotease</keyword>
<dbReference type="Proteomes" id="UP001138997">
    <property type="component" value="Unassembled WGS sequence"/>
</dbReference>
<evidence type="ECO:0000256" key="8">
    <source>
        <dbReference type="ARBA" id="ARBA00022833"/>
    </source>
</evidence>
<feature type="transmembrane region" description="Helical" evidence="12">
    <location>
        <begin position="138"/>
        <end position="164"/>
    </location>
</feature>
<dbReference type="GO" id="GO:0008237">
    <property type="term" value="F:metallopeptidase activity"/>
    <property type="evidence" value="ECO:0007669"/>
    <property type="project" value="UniProtKB-KW"/>
</dbReference>
<comment type="subcellular location">
    <subcellularLocation>
        <location evidence="2">Membrane</location>
        <topology evidence="2">Multi-pass membrane protein</topology>
    </subcellularLocation>
</comment>
<keyword evidence="6" id="KW-0479">Metal-binding</keyword>
<keyword evidence="8" id="KW-0862">Zinc</keyword>
<evidence type="ECO:0000256" key="10">
    <source>
        <dbReference type="ARBA" id="ARBA00023049"/>
    </source>
</evidence>
<keyword evidence="9 12" id="KW-1133">Transmembrane helix</keyword>
<evidence type="ECO:0000256" key="11">
    <source>
        <dbReference type="ARBA" id="ARBA00023136"/>
    </source>
</evidence>
<evidence type="ECO:0000256" key="1">
    <source>
        <dbReference type="ARBA" id="ARBA00001947"/>
    </source>
</evidence>
<evidence type="ECO:0000256" key="9">
    <source>
        <dbReference type="ARBA" id="ARBA00022989"/>
    </source>
</evidence>
<name>A0A9X1SU10_9ACTN</name>
<comment type="cofactor">
    <cofactor evidence="1">
        <name>Zn(2+)</name>
        <dbReference type="ChEBI" id="CHEBI:29105"/>
    </cofactor>
</comment>
<evidence type="ECO:0000256" key="4">
    <source>
        <dbReference type="ARBA" id="ARBA00022670"/>
    </source>
</evidence>
<evidence type="ECO:0000313" key="14">
    <source>
        <dbReference type="EMBL" id="MCD5312489.1"/>
    </source>
</evidence>
<keyword evidence="5 12" id="KW-0812">Transmembrane</keyword>
<reference evidence="14" key="1">
    <citation type="submission" date="2021-11" db="EMBL/GenBank/DDBJ databases">
        <title>Streptomyces corallinus and Kineosporia corallina sp. nov., two new coral-derived marine actinobacteria.</title>
        <authorList>
            <person name="Buangrab K."/>
            <person name="Sutthacheep M."/>
            <person name="Yeemin T."/>
            <person name="Harunari E."/>
            <person name="Igarashi Y."/>
            <person name="Sripreechasak P."/>
            <person name="Kanchanasin P."/>
            <person name="Tanasupawat S."/>
            <person name="Phongsopitanun W."/>
        </authorList>
    </citation>
    <scope>NUCLEOTIDE SEQUENCE</scope>
    <source>
        <strain evidence="14">JCM 31032</strain>
    </source>
</reference>
<dbReference type="GO" id="GO:0046872">
    <property type="term" value="F:metal ion binding"/>
    <property type="evidence" value="ECO:0007669"/>
    <property type="project" value="UniProtKB-KW"/>
</dbReference>
<dbReference type="PANTHER" id="PTHR39188">
    <property type="entry name" value="MEMBRANE-ASSOCIATED ZINC METALLOPROTEASE M50B"/>
    <property type="match status" value="1"/>
</dbReference>